<dbReference type="EMBL" id="JBHTKK010000002">
    <property type="protein sequence ID" value="MFD1064929.1"/>
    <property type="molecule type" value="Genomic_DNA"/>
</dbReference>
<reference evidence="2" key="1">
    <citation type="journal article" date="2019" name="Int. J. Syst. Evol. Microbiol.">
        <title>The Global Catalogue of Microorganisms (GCM) 10K type strain sequencing project: providing services to taxonomists for standard genome sequencing and annotation.</title>
        <authorList>
            <consortium name="The Broad Institute Genomics Platform"/>
            <consortium name="The Broad Institute Genome Sequencing Center for Infectious Disease"/>
            <person name="Wu L."/>
            <person name="Ma J."/>
        </authorList>
    </citation>
    <scope>NUCLEOTIDE SEQUENCE [LARGE SCALE GENOMIC DNA]</scope>
    <source>
        <strain evidence="2">CCUG 56608</strain>
    </source>
</reference>
<organism evidence="1 2">
    <name type="scientific">Oceanobacillus locisalsi</name>
    <dbReference type="NCBI Taxonomy" id="546107"/>
    <lineage>
        <taxon>Bacteria</taxon>
        <taxon>Bacillati</taxon>
        <taxon>Bacillota</taxon>
        <taxon>Bacilli</taxon>
        <taxon>Bacillales</taxon>
        <taxon>Bacillaceae</taxon>
        <taxon>Oceanobacillus</taxon>
    </lineage>
</organism>
<protein>
    <submittedName>
        <fullName evidence="1">MarR family transcriptional regulator</fullName>
    </submittedName>
</protein>
<evidence type="ECO:0000313" key="2">
    <source>
        <dbReference type="Proteomes" id="UP001597041"/>
    </source>
</evidence>
<dbReference type="InterPro" id="IPR036388">
    <property type="entry name" value="WH-like_DNA-bd_sf"/>
</dbReference>
<dbReference type="Proteomes" id="UP001597041">
    <property type="component" value="Unassembled WGS sequence"/>
</dbReference>
<proteinExistence type="predicted"/>
<gene>
    <name evidence="1" type="ORF">ACFQ19_02725</name>
</gene>
<evidence type="ECO:0000313" key="1">
    <source>
        <dbReference type="EMBL" id="MFD1064929.1"/>
    </source>
</evidence>
<dbReference type="InterPro" id="IPR036390">
    <property type="entry name" value="WH_DNA-bd_sf"/>
</dbReference>
<dbReference type="RefSeq" id="WP_379590441.1">
    <property type="nucleotide sequence ID" value="NZ_JBHTKK010000002.1"/>
</dbReference>
<comment type="caution">
    <text evidence="1">The sequence shown here is derived from an EMBL/GenBank/DDBJ whole genome shotgun (WGS) entry which is preliminary data.</text>
</comment>
<name>A0ABW3NB61_9BACI</name>
<keyword evidence="2" id="KW-1185">Reference proteome</keyword>
<dbReference type="Gene3D" id="1.10.10.10">
    <property type="entry name" value="Winged helix-like DNA-binding domain superfamily/Winged helix DNA-binding domain"/>
    <property type="match status" value="1"/>
</dbReference>
<sequence length="69" mass="7514">MRKIVKETKLTPPTVSSIVKELIEKGFVIEKELGASQDGRKPTLLYVNSSAFYVVGVGAGLETIRGSYL</sequence>
<accession>A0ABW3NB61</accession>
<dbReference type="SUPFAM" id="SSF46785">
    <property type="entry name" value="Winged helix' DNA-binding domain"/>
    <property type="match status" value="1"/>
</dbReference>